<feature type="region of interest" description="Disordered" evidence="4">
    <location>
        <begin position="275"/>
        <end position="338"/>
    </location>
</feature>
<organism evidence="5 6">
    <name type="scientific">Fusarium beomiforme</name>
    <dbReference type="NCBI Taxonomy" id="44412"/>
    <lineage>
        <taxon>Eukaryota</taxon>
        <taxon>Fungi</taxon>
        <taxon>Dikarya</taxon>
        <taxon>Ascomycota</taxon>
        <taxon>Pezizomycotina</taxon>
        <taxon>Sordariomycetes</taxon>
        <taxon>Hypocreomycetidae</taxon>
        <taxon>Hypocreales</taxon>
        <taxon>Nectriaceae</taxon>
        <taxon>Fusarium</taxon>
        <taxon>Fusarium burgessii species complex</taxon>
    </lineage>
</organism>
<dbReference type="PANTHER" id="PTHR46470">
    <property type="entry name" value="N-ACYLNEURAMINATE-9-PHOSPHATASE"/>
    <property type="match status" value="1"/>
</dbReference>
<evidence type="ECO:0008006" key="7">
    <source>
        <dbReference type="Google" id="ProtNLM"/>
    </source>
</evidence>
<name>A0A9P5E4Z4_9HYPO</name>
<feature type="compositionally biased region" description="Basic and acidic residues" evidence="4">
    <location>
        <begin position="413"/>
        <end position="432"/>
    </location>
</feature>
<dbReference type="PANTHER" id="PTHR46470:SF2">
    <property type="entry name" value="GLYCERALDEHYDE 3-PHOSPHATE PHOSPHATASE"/>
    <property type="match status" value="1"/>
</dbReference>
<dbReference type="EMBL" id="PVQB02000025">
    <property type="protein sequence ID" value="KAF4345520.1"/>
    <property type="molecule type" value="Genomic_DNA"/>
</dbReference>
<feature type="region of interest" description="Disordered" evidence="4">
    <location>
        <begin position="354"/>
        <end position="468"/>
    </location>
</feature>
<keyword evidence="2" id="KW-0378">Hydrolase</keyword>
<dbReference type="Gene3D" id="1.10.150.520">
    <property type="match status" value="1"/>
</dbReference>
<dbReference type="SUPFAM" id="SSF56784">
    <property type="entry name" value="HAD-like"/>
    <property type="match status" value="1"/>
</dbReference>
<proteinExistence type="predicted"/>
<feature type="compositionally biased region" description="Basic and acidic residues" evidence="4">
    <location>
        <begin position="828"/>
        <end position="840"/>
    </location>
</feature>
<feature type="compositionally biased region" description="Polar residues" evidence="4">
    <location>
        <begin position="930"/>
        <end position="943"/>
    </location>
</feature>
<gene>
    <name evidence="5" type="ORF">FBEOM_470</name>
</gene>
<feature type="region of interest" description="Disordered" evidence="4">
    <location>
        <begin position="736"/>
        <end position="848"/>
    </location>
</feature>
<evidence type="ECO:0000256" key="3">
    <source>
        <dbReference type="ARBA" id="ARBA00022842"/>
    </source>
</evidence>
<protein>
    <recommendedName>
        <fullName evidence="7">Haloacid dehalogenase</fullName>
    </recommendedName>
</protein>
<dbReference type="Proteomes" id="UP000730481">
    <property type="component" value="Unassembled WGS sequence"/>
</dbReference>
<dbReference type="GO" id="GO:0046872">
    <property type="term" value="F:metal ion binding"/>
    <property type="evidence" value="ECO:0007669"/>
    <property type="project" value="UniProtKB-KW"/>
</dbReference>
<evidence type="ECO:0000256" key="1">
    <source>
        <dbReference type="ARBA" id="ARBA00022723"/>
    </source>
</evidence>
<sequence>MDTDHRQRPSVERPEPLPSAPPTQTPRERVIFFSLNALYDYKYAEECALEACRQVFPDLGSKTIQEVIEQYYEAINEAFISHLGNSIGKDNDGTGNARRGKASTNKVDLLFELLKLPQPDDHLRDRFQQVFRESFKQNRRATEGAINSLRYLKHKGFKSAIIEDGFPEVHQETVNAIGLAPYIDHIFTSEPSGIRKPDKRIFETSMEHYNIRPQDTWIVGVCKTNDIEGIIAAGARPVLYEPGNNDLSMRVNGRNVYILPSMADLPPFQSIWRQDTQGAQGQVQQPVQQQQAAIAHPQHNQPPDQQVLGFPPQSSLQSSAQLLGSGQHQNAESSHHQRHHAALLYTVDRSHYHGSLQSQSVRPSIEGPPPELRLWIGMGPTPQSLRPDGSRNQQPRRPSFQQPREASESYSVDQDHCPSSHIPRERSLHPHIDSLPPLSDLERSLPLPFMTGNRSRPQVGNLRRSSLECTPQPPAIYRYQSSQERLNPRHYAYSYAEDSRNSEQHQMEVPHREPVEYGNPHPRSTHQLHYGYPPQRAAGSRQEPVQQAHPHRPTMPHVERRMGLGEQISRVLNENTSQALSVPPGAPRPSNPGYWETAFGGKAHKRTGSATQHVAHAPTIHRPETSPYVNSQPYHGSRNEQAVVYEDQEIPRPYQAHQYQRLVVQPNEVPTPHRGLLSCQYPRCPNRHQAESQSPQPAPILYQQNIHPAHAQLYEPWNGGGNQLLVPREAEYHNGYSKHGEARPLREQLVRSKSQYRERDERLHNPDWNYGDPRASRPREPEGQHEGRVSLRHSGYSDHQRRRFSPVPQRPDTQEDIHTAASSLVNLRDPERSVSGRHETGNTQQGMRYADLGYPASSARHQHESLGQLQVRVSDQQHHRPNHNDTLSPARNHREPSVQYETPATSRRTEYRDREENRVSNVTPPELEISTETKNLPPTSNPKNLEVVKDSDEQDQSSDTPYAASWDRDSTTRRRRSHREHRGALRELDSDLIRKRTRTSVNSDGSGSSQESLPLDQPRPDGQGELDNGPKPEK</sequence>
<feature type="compositionally biased region" description="Polar residues" evidence="4">
    <location>
        <begin position="999"/>
        <end position="1012"/>
    </location>
</feature>
<feature type="compositionally biased region" description="Polar residues" evidence="4">
    <location>
        <begin position="452"/>
        <end position="468"/>
    </location>
</feature>
<feature type="region of interest" description="Disordered" evidence="4">
    <location>
        <begin position="512"/>
        <end position="556"/>
    </location>
</feature>
<keyword evidence="1" id="KW-0479">Metal-binding</keyword>
<evidence type="ECO:0000313" key="5">
    <source>
        <dbReference type="EMBL" id="KAF4345520.1"/>
    </source>
</evidence>
<evidence type="ECO:0000256" key="2">
    <source>
        <dbReference type="ARBA" id="ARBA00022801"/>
    </source>
</evidence>
<feature type="compositionally biased region" description="Low complexity" evidence="4">
    <location>
        <begin position="391"/>
        <end position="404"/>
    </location>
</feature>
<dbReference type="OrthoDB" id="444127at2759"/>
<dbReference type="InterPro" id="IPR036412">
    <property type="entry name" value="HAD-like_sf"/>
</dbReference>
<feature type="compositionally biased region" description="Basic and acidic residues" evidence="4">
    <location>
        <begin position="907"/>
        <end position="918"/>
    </location>
</feature>
<dbReference type="Pfam" id="PF00702">
    <property type="entry name" value="Hydrolase"/>
    <property type="match status" value="1"/>
</dbReference>
<comment type="caution">
    <text evidence="5">The sequence shown here is derived from an EMBL/GenBank/DDBJ whole genome shotgun (WGS) entry which is preliminary data.</text>
</comment>
<evidence type="ECO:0000256" key="4">
    <source>
        <dbReference type="SAM" id="MobiDB-lite"/>
    </source>
</evidence>
<dbReference type="GO" id="GO:0016791">
    <property type="term" value="F:phosphatase activity"/>
    <property type="evidence" value="ECO:0007669"/>
    <property type="project" value="TreeGrafter"/>
</dbReference>
<reference evidence="5" key="2">
    <citation type="submission" date="2020-02" db="EMBL/GenBank/DDBJ databases">
        <title>Identification and distribution of gene clusters putatively required for synthesis of sphingolipid metabolism inhibitors in phylogenetically diverse species of the filamentous fungus Fusarium.</title>
        <authorList>
            <person name="Kim H.-S."/>
            <person name="Busman M."/>
            <person name="Brown D.W."/>
            <person name="Divon H."/>
            <person name="Uhlig S."/>
            <person name="Proctor R.H."/>
        </authorList>
    </citation>
    <scope>NUCLEOTIDE SEQUENCE</scope>
    <source>
        <strain evidence="5">NRRL 25174</strain>
    </source>
</reference>
<dbReference type="InterPro" id="IPR051400">
    <property type="entry name" value="HAD-like_hydrolase"/>
</dbReference>
<feature type="compositionally biased region" description="Basic and acidic residues" evidence="4">
    <location>
        <begin position="1"/>
        <end position="15"/>
    </location>
</feature>
<feature type="region of interest" description="Disordered" evidence="4">
    <location>
        <begin position="873"/>
        <end position="1034"/>
    </location>
</feature>
<accession>A0A9P5E4Z4</accession>
<feature type="region of interest" description="Disordered" evidence="4">
    <location>
        <begin position="1"/>
        <end position="25"/>
    </location>
</feature>
<feature type="compositionally biased region" description="Basic and acidic residues" evidence="4">
    <location>
        <begin position="982"/>
        <end position="994"/>
    </location>
</feature>
<feature type="compositionally biased region" description="Low complexity" evidence="4">
    <location>
        <begin position="313"/>
        <end position="329"/>
    </location>
</feature>
<feature type="compositionally biased region" description="Basic and acidic residues" evidence="4">
    <location>
        <begin position="774"/>
        <end position="799"/>
    </location>
</feature>
<reference evidence="5" key="1">
    <citation type="journal article" date="2017" name="Mycologia">
        <title>Fusarium algeriense, sp. nov., a novel toxigenic crown rot pathogen of durum wheat from Algeria is nested in the Fusarium burgessii species complex.</title>
        <authorList>
            <person name="Laraba I."/>
            <person name="Keddad A."/>
            <person name="Boureghda H."/>
            <person name="Abdallah N."/>
            <person name="Vaughan M.M."/>
            <person name="Proctor R.H."/>
            <person name="Busman M."/>
            <person name="O'Donnell K."/>
        </authorList>
    </citation>
    <scope>NUCLEOTIDE SEQUENCE</scope>
    <source>
        <strain evidence="5">NRRL 25174</strain>
    </source>
</reference>
<feature type="compositionally biased region" description="Basic and acidic residues" evidence="4">
    <location>
        <begin position="736"/>
        <end position="765"/>
    </location>
</feature>
<feature type="compositionally biased region" description="Low complexity" evidence="4">
    <location>
        <begin position="277"/>
        <end position="303"/>
    </location>
</feature>
<dbReference type="Gene3D" id="3.40.50.1000">
    <property type="entry name" value="HAD superfamily/HAD-like"/>
    <property type="match status" value="1"/>
</dbReference>
<keyword evidence="6" id="KW-1185">Reference proteome</keyword>
<dbReference type="InterPro" id="IPR023214">
    <property type="entry name" value="HAD_sf"/>
</dbReference>
<evidence type="ECO:0000313" key="6">
    <source>
        <dbReference type="Proteomes" id="UP000730481"/>
    </source>
</evidence>
<keyword evidence="3" id="KW-0460">Magnesium</keyword>
<dbReference type="AlphaFoldDB" id="A0A9P5E4Z4"/>